<evidence type="ECO:0000256" key="7">
    <source>
        <dbReference type="ARBA" id="ARBA00022840"/>
    </source>
</evidence>
<dbReference type="KEGG" id="mcau:MIT9_P1999"/>
<accession>A0AAU9BTZ5</accession>
<feature type="domain" description="Helicase ATP-binding" evidence="16">
    <location>
        <begin position="280"/>
        <end position="443"/>
    </location>
</feature>
<dbReference type="Pfam" id="PF00271">
    <property type="entry name" value="Helicase_C"/>
    <property type="match status" value="1"/>
</dbReference>
<dbReference type="GO" id="GO:0006281">
    <property type="term" value="P:DNA repair"/>
    <property type="evidence" value="ECO:0007669"/>
    <property type="project" value="UniProtKB-UniRule"/>
</dbReference>
<dbReference type="GO" id="GO:0006310">
    <property type="term" value="P:DNA recombination"/>
    <property type="evidence" value="ECO:0007669"/>
    <property type="project" value="UniProtKB-UniRule"/>
</dbReference>
<evidence type="ECO:0000256" key="4">
    <source>
        <dbReference type="ARBA" id="ARBA00022763"/>
    </source>
</evidence>
<keyword evidence="4 15" id="KW-0227">DNA damage</keyword>
<evidence type="ECO:0000256" key="3">
    <source>
        <dbReference type="ARBA" id="ARBA00022741"/>
    </source>
</evidence>
<dbReference type="SMART" id="SM00487">
    <property type="entry name" value="DEXDc"/>
    <property type="match status" value="1"/>
</dbReference>
<dbReference type="GO" id="GO:0005524">
    <property type="term" value="F:ATP binding"/>
    <property type="evidence" value="ECO:0007669"/>
    <property type="project" value="UniProtKB-KW"/>
</dbReference>
<sequence>MAAAAAMSIPPVLSLQGVGPALAARLQKLGIFDLRDLLLHAPIRYEDRRTVVPIAAAAGKCLIEGEVVLTEVTGRRRPMLVSRIRDGSDAMDLRFFHFSAALRNRLAPGSRWRCFGEVRVSAFGREMIHPELEPSQQASGGIVPVYATTPGLSQRTLRRLQGLALDQLDAAPPWLPALPLESLPSSLSMAPAEALAALHRPPAEADPAALTAGRHPAWQRLAFEELLAHQLAFRSQSRFRAEGRAPALPLAEEDLTRFLAQLPFQLTGAQRRAFAEIRGDLAATRQMGRLLQGDVGSGKTVVAALAALCAAANGWQTALMAPTELLAEQHAHTWRAWFEPLGVRLALLTARTASRERRRLLEAVAAGEIDVVIGTHALFQRAVDFARLGLVIVDEQHRFGVDQRLALKAKADGWIPHYLVMTATPIPRTLAMLRYGDLEVSVIDKLPPGRQPVETRVMSEARRTELIARLRDWLAGGRQAYWVCTLIEESEALAGEAAEKTAERLAEELPGVRIGLVHGRMKGADKETVMTAFKAGDIDLLVATTVIEVGVDVPNAGLMVIENAERLGLAQLHQLRGRVGRGPGQSYCILLYRPPLTEAARQRLDYLRRCHDGFALAEKDLELRGPGEVLGTRQSGALQFKMADPVRDRQWLPQVRQAAEWLERHAPERIPALLAFWIGSGDRYADV</sequence>
<evidence type="ECO:0000313" key="18">
    <source>
        <dbReference type="EMBL" id="BCX82413.1"/>
    </source>
</evidence>
<evidence type="ECO:0000256" key="10">
    <source>
        <dbReference type="ARBA" id="ARBA00023204"/>
    </source>
</evidence>
<reference evidence="19" key="1">
    <citation type="journal article" date="2024" name="Int. J. Syst. Evol. Microbiol.">
        <title>Methylomarinovum tepidoasis sp. nov., a moderately thermophilic methanotroph of the family Methylothermaceae isolated from a deep-sea hydrothermal field.</title>
        <authorList>
            <person name="Hirayama H."/>
            <person name="Takaki Y."/>
            <person name="Abe M."/>
            <person name="Miyazaki M."/>
            <person name="Uematsu K."/>
            <person name="Matsui Y."/>
            <person name="Takai K."/>
        </authorList>
    </citation>
    <scope>NUCLEOTIDE SEQUENCE [LARGE SCALE GENOMIC DNA]</scope>
    <source>
        <strain evidence="19">IT-9</strain>
    </source>
</reference>
<dbReference type="InterPro" id="IPR027417">
    <property type="entry name" value="P-loop_NTPase"/>
</dbReference>
<dbReference type="NCBIfam" id="NF008163">
    <property type="entry name" value="PRK10917.1-1"/>
    <property type="match status" value="1"/>
</dbReference>
<dbReference type="InterPro" id="IPR045562">
    <property type="entry name" value="RecG_dom3_C"/>
</dbReference>
<organism evidence="18 19">
    <name type="scientific">Methylomarinovum caldicuralii</name>
    <dbReference type="NCBI Taxonomy" id="438856"/>
    <lineage>
        <taxon>Bacteria</taxon>
        <taxon>Pseudomonadati</taxon>
        <taxon>Pseudomonadota</taxon>
        <taxon>Gammaproteobacteria</taxon>
        <taxon>Methylococcales</taxon>
        <taxon>Methylothermaceae</taxon>
        <taxon>Methylomarinovum</taxon>
    </lineage>
</organism>
<evidence type="ECO:0000256" key="14">
    <source>
        <dbReference type="ARBA" id="ARBA00048988"/>
    </source>
</evidence>
<dbReference type="GO" id="GO:0003677">
    <property type="term" value="F:DNA binding"/>
    <property type="evidence" value="ECO:0007669"/>
    <property type="project" value="UniProtKB-KW"/>
</dbReference>
<protein>
    <recommendedName>
        <fullName evidence="2 15">ATP-dependent DNA helicase RecG</fullName>
        <ecNumber evidence="13 15">5.6.2.4</ecNumber>
    </recommendedName>
</protein>
<evidence type="ECO:0000256" key="12">
    <source>
        <dbReference type="ARBA" id="ARBA00034617"/>
    </source>
</evidence>
<dbReference type="SMART" id="SM00490">
    <property type="entry name" value="HELICc"/>
    <property type="match status" value="1"/>
</dbReference>
<name>A0AAU9BTZ5_9GAMM</name>
<keyword evidence="7 15" id="KW-0067">ATP-binding</keyword>
<dbReference type="InterPro" id="IPR004609">
    <property type="entry name" value="ATP-dep_DNA_helicase_RecG"/>
</dbReference>
<dbReference type="NCBIfam" id="NF008168">
    <property type="entry name" value="PRK10917.2-2"/>
    <property type="match status" value="1"/>
</dbReference>
<dbReference type="Gene3D" id="3.40.50.300">
    <property type="entry name" value="P-loop containing nucleotide triphosphate hydrolases"/>
    <property type="match status" value="2"/>
</dbReference>
<dbReference type="Proteomes" id="UP001321825">
    <property type="component" value="Chromosome"/>
</dbReference>
<dbReference type="Pfam" id="PF19833">
    <property type="entry name" value="RecG_dom3_C"/>
    <property type="match status" value="1"/>
</dbReference>
<comment type="catalytic activity">
    <reaction evidence="14 15">
        <text>ATP + H2O = ADP + phosphate + H(+)</text>
        <dbReference type="Rhea" id="RHEA:13065"/>
        <dbReference type="ChEBI" id="CHEBI:15377"/>
        <dbReference type="ChEBI" id="CHEBI:15378"/>
        <dbReference type="ChEBI" id="CHEBI:30616"/>
        <dbReference type="ChEBI" id="CHEBI:43474"/>
        <dbReference type="ChEBI" id="CHEBI:456216"/>
        <dbReference type="EC" id="5.6.2.4"/>
    </reaction>
</comment>
<dbReference type="NCBIfam" id="TIGR00643">
    <property type="entry name" value="recG"/>
    <property type="match status" value="1"/>
</dbReference>
<evidence type="ECO:0000256" key="9">
    <source>
        <dbReference type="ARBA" id="ARBA00023172"/>
    </source>
</evidence>
<keyword evidence="3 15" id="KW-0547">Nucleotide-binding</keyword>
<keyword evidence="10 15" id="KW-0234">DNA repair</keyword>
<evidence type="ECO:0000256" key="5">
    <source>
        <dbReference type="ARBA" id="ARBA00022801"/>
    </source>
</evidence>
<gene>
    <name evidence="18" type="ORF">MIT9_P1999</name>
</gene>
<dbReference type="EMBL" id="AP024714">
    <property type="protein sequence ID" value="BCX82413.1"/>
    <property type="molecule type" value="Genomic_DNA"/>
</dbReference>
<evidence type="ECO:0000256" key="8">
    <source>
        <dbReference type="ARBA" id="ARBA00023125"/>
    </source>
</evidence>
<dbReference type="Pfam" id="PF17191">
    <property type="entry name" value="RecG_wedge"/>
    <property type="match status" value="1"/>
</dbReference>
<evidence type="ECO:0000256" key="6">
    <source>
        <dbReference type="ARBA" id="ARBA00022806"/>
    </source>
</evidence>
<keyword evidence="8" id="KW-0238">DNA-binding</keyword>
<dbReference type="CDD" id="cd17992">
    <property type="entry name" value="DEXHc_RecG"/>
    <property type="match status" value="1"/>
</dbReference>
<comment type="function">
    <text evidence="15">Plays a critical role in recombination and DNA repair. Helps process Holliday junction intermediates to mature products by catalyzing branch migration. Has replication fork regression activity, unwinds stalled or blocked replication forks to make a HJ that can be resolved. Has a DNA unwinding activity characteristic of a DNA helicase with 3'-5' polarity.</text>
</comment>
<dbReference type="InterPro" id="IPR012340">
    <property type="entry name" value="NA-bd_OB-fold"/>
</dbReference>
<dbReference type="AlphaFoldDB" id="A0AAU9BTZ5"/>
<keyword evidence="11" id="KW-0413">Isomerase</keyword>
<dbReference type="PANTHER" id="PTHR47964:SF1">
    <property type="entry name" value="ATP-DEPENDENT DNA HELICASE HOMOLOG RECG, CHLOROPLASTIC"/>
    <property type="match status" value="1"/>
</dbReference>
<keyword evidence="19" id="KW-1185">Reference proteome</keyword>
<evidence type="ECO:0000256" key="1">
    <source>
        <dbReference type="ARBA" id="ARBA00007504"/>
    </source>
</evidence>
<dbReference type="SUPFAM" id="SSF52540">
    <property type="entry name" value="P-loop containing nucleoside triphosphate hydrolases"/>
    <property type="match status" value="2"/>
</dbReference>
<comment type="similarity">
    <text evidence="1 15">Belongs to the helicase family. RecG subfamily.</text>
</comment>
<dbReference type="InterPro" id="IPR047112">
    <property type="entry name" value="RecG/Mfd"/>
</dbReference>
<dbReference type="PANTHER" id="PTHR47964">
    <property type="entry name" value="ATP-DEPENDENT DNA HELICASE HOMOLOG RECG, CHLOROPLASTIC"/>
    <property type="match status" value="1"/>
</dbReference>
<dbReference type="Gene3D" id="2.40.50.140">
    <property type="entry name" value="Nucleic acid-binding proteins"/>
    <property type="match status" value="1"/>
</dbReference>
<dbReference type="InterPro" id="IPR011545">
    <property type="entry name" value="DEAD/DEAH_box_helicase_dom"/>
</dbReference>
<evidence type="ECO:0000256" key="2">
    <source>
        <dbReference type="ARBA" id="ARBA00017846"/>
    </source>
</evidence>
<evidence type="ECO:0000256" key="13">
    <source>
        <dbReference type="ARBA" id="ARBA00034808"/>
    </source>
</evidence>
<dbReference type="InterPro" id="IPR014001">
    <property type="entry name" value="Helicase_ATP-bd"/>
</dbReference>
<dbReference type="FunFam" id="3.40.50.300:FF:000391">
    <property type="entry name" value="ATP-dependent DNA helicase RecG"/>
    <property type="match status" value="1"/>
</dbReference>
<keyword evidence="5 15" id="KW-0378">Hydrolase</keyword>
<evidence type="ECO:0000259" key="16">
    <source>
        <dbReference type="PROSITE" id="PS51192"/>
    </source>
</evidence>
<dbReference type="InterPro" id="IPR001650">
    <property type="entry name" value="Helicase_C-like"/>
</dbReference>
<evidence type="ECO:0000259" key="17">
    <source>
        <dbReference type="PROSITE" id="PS51194"/>
    </source>
</evidence>
<dbReference type="GO" id="GO:0016787">
    <property type="term" value="F:hydrolase activity"/>
    <property type="evidence" value="ECO:0007669"/>
    <property type="project" value="UniProtKB-KW"/>
</dbReference>
<dbReference type="InterPro" id="IPR033454">
    <property type="entry name" value="RecG_wedge"/>
</dbReference>
<proteinExistence type="inferred from homology"/>
<keyword evidence="6 15" id="KW-0347">Helicase</keyword>
<evidence type="ECO:0000256" key="11">
    <source>
        <dbReference type="ARBA" id="ARBA00023235"/>
    </source>
</evidence>
<dbReference type="PROSITE" id="PS51194">
    <property type="entry name" value="HELICASE_CTER"/>
    <property type="match status" value="1"/>
</dbReference>
<dbReference type="Pfam" id="PF00270">
    <property type="entry name" value="DEAD"/>
    <property type="match status" value="1"/>
</dbReference>
<evidence type="ECO:0000313" key="19">
    <source>
        <dbReference type="Proteomes" id="UP001321825"/>
    </source>
</evidence>
<dbReference type="NCBIfam" id="NF008165">
    <property type="entry name" value="PRK10917.1-3"/>
    <property type="match status" value="1"/>
</dbReference>
<dbReference type="EC" id="5.6.2.4" evidence="13 15"/>
<evidence type="ECO:0000256" key="15">
    <source>
        <dbReference type="RuleBase" id="RU363016"/>
    </source>
</evidence>
<dbReference type="GO" id="GO:0043138">
    <property type="term" value="F:3'-5' DNA helicase activity"/>
    <property type="evidence" value="ECO:0007669"/>
    <property type="project" value="UniProtKB-EC"/>
</dbReference>
<dbReference type="SUPFAM" id="SSF50249">
    <property type="entry name" value="Nucleic acid-binding proteins"/>
    <property type="match status" value="1"/>
</dbReference>
<dbReference type="CDD" id="cd04488">
    <property type="entry name" value="RecG_wedge_OBF"/>
    <property type="match status" value="1"/>
</dbReference>
<feature type="domain" description="Helicase C-terminal" evidence="17">
    <location>
        <begin position="476"/>
        <end position="622"/>
    </location>
</feature>
<dbReference type="PROSITE" id="PS51192">
    <property type="entry name" value="HELICASE_ATP_BIND_1"/>
    <property type="match status" value="1"/>
</dbReference>
<comment type="catalytic activity">
    <reaction evidence="12 15">
        <text>Couples ATP hydrolysis with the unwinding of duplex DNA by translocating in the 3'-5' direction.</text>
        <dbReference type="EC" id="5.6.2.4"/>
    </reaction>
</comment>
<keyword evidence="9 15" id="KW-0233">DNA recombination</keyword>